<dbReference type="AlphaFoldDB" id="A0A0K2VFT8"/>
<feature type="domain" description="Ionotropic glutamate receptor L-glutamate and glycine-binding" evidence="12">
    <location>
        <begin position="166"/>
        <end position="264"/>
    </location>
</feature>
<dbReference type="SUPFAM" id="SSF53850">
    <property type="entry name" value="Periplasmic binding protein-like II"/>
    <property type="match status" value="1"/>
</dbReference>
<keyword evidence="8" id="KW-0325">Glycoprotein</keyword>
<keyword evidence="2" id="KW-0813">Transport</keyword>
<dbReference type="InterPro" id="IPR040128">
    <property type="entry name" value="T25E4.2-like"/>
</dbReference>
<proteinExistence type="predicted"/>
<evidence type="ECO:0000256" key="2">
    <source>
        <dbReference type="ARBA" id="ARBA00022448"/>
    </source>
</evidence>
<dbReference type="EMBL" id="HACA01031440">
    <property type="protein sequence ID" value="CDW48801.1"/>
    <property type="molecule type" value="Transcribed_RNA"/>
</dbReference>
<evidence type="ECO:0000256" key="5">
    <source>
        <dbReference type="ARBA" id="ARBA00023065"/>
    </source>
</evidence>
<evidence type="ECO:0000256" key="11">
    <source>
        <dbReference type="SAM" id="Phobius"/>
    </source>
</evidence>
<keyword evidence="3 11" id="KW-0812">Transmembrane</keyword>
<evidence type="ECO:0000256" key="10">
    <source>
        <dbReference type="ARBA" id="ARBA00023303"/>
    </source>
</evidence>
<comment type="subcellular location">
    <subcellularLocation>
        <location evidence="1">Membrane</location>
        <topology evidence="1">Multi-pass membrane protein</topology>
    </subcellularLocation>
</comment>
<dbReference type="PANTHER" id="PTHR22714">
    <property type="entry name" value="PROTEIN CBG02446-RELATED"/>
    <property type="match status" value="1"/>
</dbReference>
<evidence type="ECO:0000256" key="8">
    <source>
        <dbReference type="ARBA" id="ARBA00023180"/>
    </source>
</evidence>
<evidence type="ECO:0000256" key="3">
    <source>
        <dbReference type="ARBA" id="ARBA00022692"/>
    </source>
</evidence>
<keyword evidence="5" id="KW-0406">Ion transport</keyword>
<keyword evidence="9" id="KW-1071">Ligand-gated ion channel</keyword>
<dbReference type="InterPro" id="IPR019594">
    <property type="entry name" value="Glu/Gly-bd"/>
</dbReference>
<dbReference type="PANTHER" id="PTHR22714:SF7">
    <property type="entry name" value="SOLUTE-BINDING PROTEIN FAMILY 3_N-TERMINAL DOMAIN-CONTAINING PROTEIN"/>
    <property type="match status" value="1"/>
</dbReference>
<name>A0A0K2VFT8_LEPSM</name>
<feature type="non-terminal residue" evidence="13">
    <location>
        <position position="419"/>
    </location>
</feature>
<protein>
    <recommendedName>
        <fullName evidence="12">Ionotropic glutamate receptor L-glutamate and glycine-binding domain-containing protein</fullName>
    </recommendedName>
</protein>
<keyword evidence="10" id="KW-0407">Ion channel</keyword>
<keyword evidence="4 11" id="KW-1133">Transmembrane helix</keyword>
<accession>A0A0K2VFT8</accession>
<reference evidence="13" key="1">
    <citation type="submission" date="2014-05" db="EMBL/GenBank/DDBJ databases">
        <authorList>
            <person name="Chronopoulou M."/>
        </authorList>
    </citation>
    <scope>NUCLEOTIDE SEQUENCE</scope>
    <source>
        <tissue evidence="13">Whole organism</tissue>
    </source>
</reference>
<organism evidence="13">
    <name type="scientific">Lepeophtheirus salmonis</name>
    <name type="common">Salmon louse</name>
    <name type="synonym">Caligus salmonis</name>
    <dbReference type="NCBI Taxonomy" id="72036"/>
    <lineage>
        <taxon>Eukaryota</taxon>
        <taxon>Metazoa</taxon>
        <taxon>Ecdysozoa</taxon>
        <taxon>Arthropoda</taxon>
        <taxon>Crustacea</taxon>
        <taxon>Multicrustacea</taxon>
        <taxon>Hexanauplia</taxon>
        <taxon>Copepoda</taxon>
        <taxon>Siphonostomatoida</taxon>
        <taxon>Caligidae</taxon>
        <taxon>Lepeophtheirus</taxon>
    </lineage>
</organism>
<feature type="transmembrane region" description="Helical" evidence="11">
    <location>
        <begin position="291"/>
        <end position="314"/>
    </location>
</feature>
<keyword evidence="6 11" id="KW-0472">Membrane</keyword>
<evidence type="ECO:0000313" key="13">
    <source>
        <dbReference type="EMBL" id="CDW48801.1"/>
    </source>
</evidence>
<evidence type="ECO:0000256" key="9">
    <source>
        <dbReference type="ARBA" id="ARBA00023286"/>
    </source>
</evidence>
<feature type="transmembrane region" description="Helical" evidence="11">
    <location>
        <begin position="326"/>
        <end position="350"/>
    </location>
</feature>
<sequence>EDSFLRDKIDFLSTFSFSNGLYPLQIFEESAVMEDIVRQIEKSFIQKSIFVSRGTPNLDYSDNQFFLYIFQSSNTLNLSRIDGLLKVYPNRRCVLLSLEPSDISLPELQELFSNLSSICHFYFIDGTERVIEIYKLGRLLSPVAERAILVNGVHLKQEIRNLRGITLRMVTLPWYPFIQMDCPLNLSLPCKCTGLAMDISNSLSDMMNFTLECYKEKSLTWGTLPLEDGKENGLMGSVINEIYDLGPPVFYQNELRMNYVDFLKCTPSASAGFYYLKNSSDPFLLFRPFTIVSWMSILGVIIPILGIVILLQYYDNNYHQSKSYRLLIFSISFLFVIVNAYYGGALTMFFTTEANVPFNSLLDVVKDPNWEIIFMTGSEYFQLTQIDQNNNLDKFKAEVYANLEKYVVKNISTGLQRAK</sequence>
<evidence type="ECO:0000256" key="1">
    <source>
        <dbReference type="ARBA" id="ARBA00004141"/>
    </source>
</evidence>
<dbReference type="Pfam" id="PF10613">
    <property type="entry name" value="Lig_chan-Glu_bd"/>
    <property type="match status" value="1"/>
</dbReference>
<evidence type="ECO:0000259" key="12">
    <source>
        <dbReference type="Pfam" id="PF10613"/>
    </source>
</evidence>
<keyword evidence="7" id="KW-0675">Receptor</keyword>
<feature type="non-terminal residue" evidence="13">
    <location>
        <position position="1"/>
    </location>
</feature>
<dbReference type="Gene3D" id="3.40.190.10">
    <property type="entry name" value="Periplasmic binding protein-like II"/>
    <property type="match status" value="1"/>
</dbReference>
<evidence type="ECO:0000256" key="6">
    <source>
        <dbReference type="ARBA" id="ARBA00023136"/>
    </source>
</evidence>
<evidence type="ECO:0000256" key="7">
    <source>
        <dbReference type="ARBA" id="ARBA00023170"/>
    </source>
</evidence>
<evidence type="ECO:0000256" key="4">
    <source>
        <dbReference type="ARBA" id="ARBA00022989"/>
    </source>
</evidence>